<feature type="domain" description="N-acetyltransferase" evidence="2">
    <location>
        <begin position="3"/>
        <end position="132"/>
    </location>
</feature>
<proteinExistence type="inferred from homology"/>
<organism evidence="3 4">
    <name type="scientific">Candidatus Sodalis endolongispinus</name>
    <dbReference type="NCBI Taxonomy" id="2812662"/>
    <lineage>
        <taxon>Bacteria</taxon>
        <taxon>Pseudomonadati</taxon>
        <taxon>Pseudomonadota</taxon>
        <taxon>Gammaproteobacteria</taxon>
        <taxon>Enterobacterales</taxon>
        <taxon>Bruguierivoracaceae</taxon>
        <taxon>Sodalis</taxon>
    </lineage>
</organism>
<comment type="caution">
    <text evidence="3">The sequence shown here is derived from an EMBL/GenBank/DDBJ whole genome shotgun (WGS) entry which is preliminary data.</text>
</comment>
<protein>
    <recommendedName>
        <fullName evidence="1">PanD regulatory factor</fullName>
    </recommendedName>
</protein>
<dbReference type="PROSITE" id="PS51186">
    <property type="entry name" value="GNAT"/>
    <property type="match status" value="1"/>
</dbReference>
<dbReference type="HAMAP" id="MF_02018">
    <property type="entry name" value="PanZ_PanM"/>
    <property type="match status" value="1"/>
</dbReference>
<dbReference type="Pfam" id="PF12568">
    <property type="entry name" value="PanZ"/>
    <property type="match status" value="1"/>
</dbReference>
<evidence type="ECO:0000259" key="2">
    <source>
        <dbReference type="PROSITE" id="PS51186"/>
    </source>
</evidence>
<dbReference type="Proteomes" id="UP000811282">
    <property type="component" value="Unassembled WGS sequence"/>
</dbReference>
<dbReference type="CDD" id="cd04301">
    <property type="entry name" value="NAT_SF"/>
    <property type="match status" value="1"/>
</dbReference>
<dbReference type="SUPFAM" id="SSF55729">
    <property type="entry name" value="Acyl-CoA N-acyltransferases (Nat)"/>
    <property type="match status" value="1"/>
</dbReference>
<feature type="binding site" evidence="1">
    <location>
        <begin position="70"/>
        <end position="72"/>
    </location>
    <ligand>
        <name>CoA</name>
        <dbReference type="ChEBI" id="CHEBI:57287"/>
    </ligand>
</feature>
<reference evidence="3 4" key="1">
    <citation type="journal article" date="2021" name="Genome Biol. Evol.">
        <title>The evolution of interdependence in a four-way mealybug symbiosis.</title>
        <authorList>
            <person name="Garber A.I."/>
            <person name="Kupper M."/>
            <person name="Laetsch D.R."/>
            <person name="Weldon S.R."/>
            <person name="Ladinsky M.S."/>
            <person name="Bjorkman P.J."/>
            <person name="McCutcheon J.P."/>
        </authorList>
    </citation>
    <scope>NUCLEOTIDE SEQUENCE [LARGE SCALE GENOMIC DNA]</scope>
    <source>
        <strain evidence="3">SOD</strain>
    </source>
</reference>
<dbReference type="EMBL" id="JAFJYC010000001">
    <property type="protein sequence ID" value="MBT9432188.1"/>
    <property type="molecule type" value="Genomic_DNA"/>
</dbReference>
<dbReference type="Gene3D" id="3.40.630.30">
    <property type="match status" value="1"/>
</dbReference>
<evidence type="ECO:0000256" key="1">
    <source>
        <dbReference type="HAMAP-Rule" id="MF_02018"/>
    </source>
</evidence>
<evidence type="ECO:0000313" key="3">
    <source>
        <dbReference type="EMBL" id="MBT9432188.1"/>
    </source>
</evidence>
<comment type="subunit">
    <text evidence="1">Interacts with PanD in the presence of CoA.</text>
</comment>
<sequence>MKLTIERLTVLIPQDKLDLVKILPAVDIDALQQQLTDSNVLFAARFNDRLLGAVQVEIDAAWGEGRLMGLCVRPETRRLGVGLYLLAETRRQMPDIVSWWLSNQQPLEYAALLGKFLSACGFSEEPDGWHLR</sequence>
<comment type="caution">
    <text evidence="1">Lacks conserved residue(s) required for the propagation of feature annotation.</text>
</comment>
<evidence type="ECO:0000313" key="4">
    <source>
        <dbReference type="Proteomes" id="UP000811282"/>
    </source>
</evidence>
<dbReference type="NCBIfam" id="NF033213">
    <property type="entry name" value="matur_PanM"/>
    <property type="match status" value="1"/>
</dbReference>
<comment type="similarity">
    <text evidence="1">Belongs to the PanZ/PanM family.</text>
</comment>
<keyword evidence="4" id="KW-1185">Reference proteome</keyword>
<accession>A0ABS5YAY6</accession>
<dbReference type="InterPro" id="IPR016181">
    <property type="entry name" value="Acyl_CoA_acyltransferase"/>
</dbReference>
<dbReference type="InterPro" id="IPR040448">
    <property type="entry name" value="PanZ_GNAT"/>
</dbReference>
<keyword evidence="1" id="KW-0566">Pantothenate biosynthesis</keyword>
<name>A0ABS5YAY6_9GAMM</name>
<dbReference type="RefSeq" id="WP_215669360.1">
    <property type="nucleotide sequence ID" value="NZ_JAFJYC010000001.1"/>
</dbReference>
<dbReference type="InterPro" id="IPR032900">
    <property type="entry name" value="PanZ"/>
</dbReference>
<gene>
    <name evidence="3" type="primary">panM</name>
    <name evidence="1" type="synonym">panZ</name>
    <name evidence="3" type="ORF">JZM24_08765</name>
</gene>
<comment type="function">
    <text evidence="1">Controls both the activation and catalytic activity of PanD in a coenzyme A (CoA)-dependent fashion.</text>
</comment>
<dbReference type="InterPro" id="IPR000182">
    <property type="entry name" value="GNAT_dom"/>
</dbReference>